<dbReference type="PANTHER" id="PTHR15691:SF6">
    <property type="entry name" value="WASH COMPLEX SUBUNIT 5"/>
    <property type="match status" value="1"/>
</dbReference>
<dbReference type="VEuPathDB" id="VectorBase:MDOMA2_009460"/>
<dbReference type="EnsemblMetazoa" id="MDOA005599-RA">
    <property type="protein sequence ID" value="MDOA005599-PA"/>
    <property type="gene ID" value="MDOA005599"/>
</dbReference>
<protein>
    <submittedName>
        <fullName evidence="2">Uncharacterized protein</fullName>
    </submittedName>
</protein>
<dbReference type="GO" id="GO:0051125">
    <property type="term" value="P:regulation of actin nucleation"/>
    <property type="evidence" value="ECO:0007669"/>
    <property type="project" value="TreeGrafter"/>
</dbReference>
<dbReference type="GO" id="GO:0007032">
    <property type="term" value="P:endosome organization"/>
    <property type="evidence" value="ECO:0007669"/>
    <property type="project" value="TreeGrafter"/>
</dbReference>
<comment type="similarity">
    <text evidence="1">Belongs to the strumpellin family.</text>
</comment>
<dbReference type="Pfam" id="PF10266">
    <property type="entry name" value="Strumpellin"/>
    <property type="match status" value="2"/>
</dbReference>
<accession>A0A1I8MJM4</accession>
<proteinExistence type="inferred from homology"/>
<dbReference type="GO" id="GO:0030041">
    <property type="term" value="P:actin filament polymerization"/>
    <property type="evidence" value="ECO:0007669"/>
    <property type="project" value="TreeGrafter"/>
</dbReference>
<dbReference type="STRING" id="7370.A0A1I8MJM4"/>
<sequence length="2122" mass="246881">LDSKADQQKYAEVIMDFSYLKIAEAQDQKIEQDPLLQDLDEEIRENYLEILTRFYLAFESTHQYAKDLQQFIDELNRGYYIQQTLETVLQDEEGKQLMCEALYIFGVILLIVDFHIPGAVRERLLISYYRYSGSKSHSDSNIDDVCMLLRSTGYISPKANNQTNNKTSKDGISNYPESYFARFKFDENFIDMVIGRLRCDDIYNQLSIFPHPDHRSTALSTQAAMLYVCLYFSPKILHSQVAQMREIVDKFFSDNWVVSIYMGITVNLVDAWDQFKAAKAALSIVETTAIKGFCLLRKEKMEKVLKQSQEILRDGILTDFFVLQNISKIINLIRQCNVLLRWYFTHASKTIYEISRGPVTQKMEQIIKLVRTELGYNELDLFKLLLNCSQLELEVKEILRSLMQEKSNRWSDFKKEALDRVKELAEAFSGSRPLSKIESNPQLKLWFDDIAKEIENLNSDNVNISGRTLIQLIQALEEVQEFHNLQSNMQVKQYLMETREYLTRMTQIINVKEDILINIQLISDLSYAWRLIDRDFTAIMQDAIKRQPKSVIRLRATFLKLASALEIPLMRINQAKSEDLVSVSNYYSTELANYMRKVLQIIPESMFNLMARIIQLQTDVLKELPTRLEKDKLKEYAQFEDRYTVAKLTHSISVFTEGILMMKKTLVGVIELDPKQLLEDGIRKELVKHLANALNVGLIFTPSGSGGKQKNPPTLELETKLDQLAKIMDGYRRSFEYIQDYLNVHGLKILQQELTRVINYNVERECNAFLRNKVQDWQSKYQSTTIPIPTFPPLQGDTTKSNNFIGRLANEILLCTDPRNTIFVELKATWYDKKSPHKEVLDSRFFCKMREAIGPAGLVGLDRLYTYMFVADLKKNIEKLQHNIENDQMWSSTLAQLTLELESKQFPGAYTTNPLKYYAAYHQRWLKVWPTMVDWILDLGHKQILRKQLAFELKSKSKVNAKNLESALETFNRLESKADQQKYAEVIMDFSYLKIAEAQDQKIEQDPLLQDLDEEIRENYLEILTRFYLAFESTHQYAKDLQQFIDELNRGYYIQQTLETVLQDEEGKQLMCEALYIFGVILLIVDFHIPGAVRERLLISYYRYSGSKSHSDSNIDDVCMLLRSTGYISPKANNQTNNKTSKDGISNYPESYFARFKFDENFIDMVIGRLRCDDIYNQLSIFPHPDHRSTALSTQAAMLYVCLYFSPKILHSQVAQMREIVDKFFSDNWVVSIYMGITVNLVDAWDQFKAAKAALSIVETTAIKGFCLLRKEKMEKVLKQSQEILRDGILTDFFVLQNISKIINLIRQCNVLLRWYFTHASKTIYEISRGPVTQKMEQIIKLVRTELGYNELDLFKLLLNCSQLELEVKEILRSLMQEKSNRWSDFKKEALDRVKELAEAFSGSRPLSKIESNPQLKLWFDDIAKEIENLNSDNVNISGRTLIQLIQALEEVQEFHNLQSNMQVKQYLMETREYLTRMTQIINVKEDILINIQLISDLSYAWRLIDRDFTAIMQDAIKRQPKSVIRLRATFLKLASALEIPLMRINQAKSEDLVSVSNYYSTELANYMRKVLQIIPESMFNLMARIIQLQTDVLKELPTRLEKDKLKEYAQFEDRYTVAKLTHSISVFTEGILMMKKTLVGVIELDPKQLLEDGIRKELVKHLANALNVGLIFTPSGSGGKQKNPPTLELETKLDQLAKIMDGYRRSFEYIQDYLNVHGLKILQQELTRVINYNVERECNAFLRNKVQDWQSKYQSTTIPIPTFPPLQGDTTKSNNFIGRLANEILLCTDPRNTIFVELKATWYDKKSPHKEVLDSRFFCKMREAIGPAGLVGLDRLYTYMFVADLKKNIEKLQHNIENDQMWSSTLAQLTLELESKQFPGAYTTNPLKYYAAYHQRWLKVWPTMVDWILDLGHKQILRKQLAFELKSKSKVNAKNLESALETFNRSLLNELENKDMQQKFKDNTMLVELKDYLMYTGSYEPLEEIFVLCKNSHNIALFFSLFVLHNVTNRLQYSMQIQSLLPKVNKDALDGVPLIVGLLTILQQFHKDVKTMFITYLCQFVSVLVETNLSAKHELCPEAITTLHFLEMFVRLSHLPRSTLTERLPVIILNQYEYLGLAVKS</sequence>
<dbReference type="GO" id="GO:0071203">
    <property type="term" value="C:WASH complex"/>
    <property type="evidence" value="ECO:0007669"/>
    <property type="project" value="InterPro"/>
</dbReference>
<dbReference type="eggNOG" id="KOG3666">
    <property type="taxonomic scope" value="Eukaryota"/>
</dbReference>
<evidence type="ECO:0000313" key="2">
    <source>
        <dbReference type="EnsemblMetazoa" id="MDOA005599-PA"/>
    </source>
</evidence>
<evidence type="ECO:0000256" key="1">
    <source>
        <dbReference type="ARBA" id="ARBA00006224"/>
    </source>
</evidence>
<dbReference type="GO" id="GO:0140285">
    <property type="term" value="P:endosome fission"/>
    <property type="evidence" value="ECO:0007669"/>
    <property type="project" value="TreeGrafter"/>
</dbReference>
<dbReference type="InterPro" id="IPR019393">
    <property type="entry name" value="WASH_strumpellin"/>
</dbReference>
<dbReference type="GO" id="GO:0005768">
    <property type="term" value="C:endosome"/>
    <property type="evidence" value="ECO:0007669"/>
    <property type="project" value="TreeGrafter"/>
</dbReference>
<reference evidence="2" key="1">
    <citation type="submission" date="2020-05" db="UniProtKB">
        <authorList>
            <consortium name="EnsemblMetazoa"/>
        </authorList>
    </citation>
    <scope>IDENTIFICATION</scope>
    <source>
        <strain evidence="2">Aabys</strain>
    </source>
</reference>
<name>A0A1I8MJM4_MUSDO</name>
<dbReference type="VEuPathDB" id="VectorBase:MDOA005599"/>
<dbReference type="PANTHER" id="PTHR15691">
    <property type="entry name" value="WASH COMPLEX SUBUNIT 5"/>
    <property type="match status" value="1"/>
</dbReference>
<organism evidence="2">
    <name type="scientific">Musca domestica</name>
    <name type="common">House fly</name>
    <dbReference type="NCBI Taxonomy" id="7370"/>
    <lineage>
        <taxon>Eukaryota</taxon>
        <taxon>Metazoa</taxon>
        <taxon>Ecdysozoa</taxon>
        <taxon>Arthropoda</taxon>
        <taxon>Hexapoda</taxon>
        <taxon>Insecta</taxon>
        <taxon>Pterygota</taxon>
        <taxon>Neoptera</taxon>
        <taxon>Endopterygota</taxon>
        <taxon>Diptera</taxon>
        <taxon>Brachycera</taxon>
        <taxon>Muscomorpha</taxon>
        <taxon>Muscoidea</taxon>
        <taxon>Muscidae</taxon>
        <taxon>Musca</taxon>
    </lineage>
</organism>